<proteinExistence type="predicted"/>
<name>A0ABQ1NEH4_9ENTE</name>
<reference evidence="2" key="1">
    <citation type="journal article" date="2019" name="Int. J. Syst. Evol. Microbiol.">
        <title>The Global Catalogue of Microorganisms (GCM) 10K type strain sequencing project: providing services to taxonomists for standard genome sequencing and annotation.</title>
        <authorList>
            <consortium name="The Broad Institute Genomics Platform"/>
            <consortium name="The Broad Institute Genome Sequencing Center for Infectious Disease"/>
            <person name="Wu L."/>
            <person name="Ma J."/>
        </authorList>
    </citation>
    <scope>NUCLEOTIDE SEQUENCE [LARGE SCALE GENOMIC DNA]</scope>
    <source>
        <strain evidence="2">CGMCC 1.15942</strain>
    </source>
</reference>
<sequence length="54" mass="6315">MSKPSKEAHIQAIAEMLEKIPADKVERLYQHIQFLWRKNYSEGLSKKTEEQKGA</sequence>
<dbReference type="Proteomes" id="UP000630615">
    <property type="component" value="Unassembled WGS sequence"/>
</dbReference>
<evidence type="ECO:0000313" key="1">
    <source>
        <dbReference type="EMBL" id="GGC74562.1"/>
    </source>
</evidence>
<protein>
    <recommendedName>
        <fullName evidence="3">DUF2281 domain-containing protein</fullName>
    </recommendedName>
</protein>
<evidence type="ECO:0000313" key="2">
    <source>
        <dbReference type="Proteomes" id="UP000630615"/>
    </source>
</evidence>
<evidence type="ECO:0008006" key="3">
    <source>
        <dbReference type="Google" id="ProtNLM"/>
    </source>
</evidence>
<organism evidence="1 2">
    <name type="scientific">Enterococcus wangshanyuanii</name>
    <dbReference type="NCBI Taxonomy" id="2005703"/>
    <lineage>
        <taxon>Bacteria</taxon>
        <taxon>Bacillati</taxon>
        <taxon>Bacillota</taxon>
        <taxon>Bacilli</taxon>
        <taxon>Lactobacillales</taxon>
        <taxon>Enterococcaceae</taxon>
        <taxon>Enterococcus</taxon>
    </lineage>
</organism>
<comment type="caution">
    <text evidence="1">The sequence shown here is derived from an EMBL/GenBank/DDBJ whole genome shotgun (WGS) entry which is preliminary data.</text>
</comment>
<dbReference type="RefSeq" id="WP_157894319.1">
    <property type="nucleotide sequence ID" value="NZ_BMKI01000001.1"/>
</dbReference>
<keyword evidence="2" id="KW-1185">Reference proteome</keyword>
<accession>A0ABQ1NEH4</accession>
<gene>
    <name evidence="1" type="ORF">GCM10011573_00070</name>
</gene>
<dbReference type="EMBL" id="BMKI01000001">
    <property type="protein sequence ID" value="GGC74562.1"/>
    <property type="molecule type" value="Genomic_DNA"/>
</dbReference>